<feature type="region of interest" description="Disordered" evidence="1">
    <location>
        <begin position="322"/>
        <end position="352"/>
    </location>
</feature>
<dbReference type="InterPro" id="IPR021072">
    <property type="entry name" value="MAGE_N"/>
</dbReference>
<sequence length="352" mass="38238">MPRRKKNHSRKSGAGLKAQKGAQGAVGAPVPVTGKEAAASSLSPSIQGTPEVVPAAGKPSVRKSSQKACSSTMVKATPSSKPEEGSSSPKQGPSTPQAPSTSQAPPDPESSLSDVLNQKMAELVQFLSAKYVTKEPITEAEMLESVVKEHKGHFPVIFRKACECMEIVFGIEVKEADPINHSYVLVRTLDLTYDGLLSDDLGMPKTGLLILILGVIFVEGNRASEKRIWEVLKKIGVRAGRKDFIYGEPRKLITKDFVQEKYLEYRQVPSSNPPRYEFLWGPRAHSETSKMKVLQFFAKVSGTDPTSFPSWYEEALRDERERAEARVAATNDSGGKASESSSVPLGSCSCPE</sequence>
<keyword evidence="3" id="KW-1185">Reference proteome</keyword>
<dbReference type="InterPro" id="IPR041898">
    <property type="entry name" value="MAGE_WH1"/>
</dbReference>
<evidence type="ECO:0000259" key="2">
    <source>
        <dbReference type="PROSITE" id="PS50838"/>
    </source>
</evidence>
<dbReference type="Gene3D" id="1.10.10.1200">
    <property type="entry name" value="MAGE homology domain, winged helix WH1 motif"/>
    <property type="match status" value="1"/>
</dbReference>
<dbReference type="KEGG" id="elk:111158973"/>
<dbReference type="PANTHER" id="PTHR11736:SF85">
    <property type="entry name" value="MAGE DOMAIN-CONTAINING PROTEIN MAGEA13P-RELATED"/>
    <property type="match status" value="1"/>
</dbReference>
<evidence type="ECO:0000313" key="4">
    <source>
        <dbReference type="RefSeq" id="XP_022377025.1"/>
    </source>
</evidence>
<evidence type="ECO:0000256" key="1">
    <source>
        <dbReference type="SAM" id="MobiDB-lite"/>
    </source>
</evidence>
<dbReference type="FunFam" id="1.10.10.1200:FF:000007">
    <property type="entry name" value="Melanoma-associated antigen C2"/>
    <property type="match status" value="1"/>
</dbReference>
<dbReference type="FunFam" id="1.10.10.1210:FF:000001">
    <property type="entry name" value="melanoma-associated antigen D1"/>
    <property type="match status" value="1"/>
</dbReference>
<evidence type="ECO:0000313" key="3">
    <source>
        <dbReference type="Proteomes" id="UP000248482"/>
    </source>
</evidence>
<feature type="compositionally biased region" description="Low complexity" evidence="1">
    <location>
        <begin position="13"/>
        <end position="31"/>
    </location>
</feature>
<feature type="compositionally biased region" description="Basic residues" evidence="1">
    <location>
        <begin position="1"/>
        <end position="11"/>
    </location>
</feature>
<accession>A0A2Y9L6F3</accession>
<dbReference type="PANTHER" id="PTHR11736">
    <property type="entry name" value="MELANOMA-ASSOCIATED ANTIGEN MAGE ANTIGEN"/>
    <property type="match status" value="1"/>
</dbReference>
<dbReference type="AlphaFoldDB" id="A0A2Y9L6F3"/>
<dbReference type="Proteomes" id="UP000248482">
    <property type="component" value="Unplaced"/>
</dbReference>
<dbReference type="InterPro" id="IPR002190">
    <property type="entry name" value="MHD_dom"/>
</dbReference>
<dbReference type="GO" id="GO:0005634">
    <property type="term" value="C:nucleus"/>
    <property type="evidence" value="ECO:0007669"/>
    <property type="project" value="TreeGrafter"/>
</dbReference>
<protein>
    <submittedName>
        <fullName evidence="4">MAGE domain-containing protein MAGEA13P</fullName>
    </submittedName>
</protein>
<dbReference type="STRING" id="391180.A0A2Y9L6F3"/>
<gene>
    <name evidence="4" type="primary">LOC111158973</name>
</gene>
<dbReference type="OrthoDB" id="205198at2759"/>
<dbReference type="PROSITE" id="PS50838">
    <property type="entry name" value="MAGE"/>
    <property type="match status" value="1"/>
</dbReference>
<dbReference type="SMART" id="SM01373">
    <property type="entry name" value="MAGE"/>
    <property type="match status" value="1"/>
</dbReference>
<name>A0A2Y9L6F3_ENHLU</name>
<dbReference type="GeneID" id="111158973"/>
<organism evidence="3 4">
    <name type="scientific">Enhydra lutris kenyoni</name>
    <name type="common">northern sea otter</name>
    <dbReference type="NCBI Taxonomy" id="391180"/>
    <lineage>
        <taxon>Eukaryota</taxon>
        <taxon>Metazoa</taxon>
        <taxon>Chordata</taxon>
        <taxon>Craniata</taxon>
        <taxon>Vertebrata</taxon>
        <taxon>Euteleostomi</taxon>
        <taxon>Mammalia</taxon>
        <taxon>Eutheria</taxon>
        <taxon>Laurasiatheria</taxon>
        <taxon>Carnivora</taxon>
        <taxon>Caniformia</taxon>
        <taxon>Musteloidea</taxon>
        <taxon>Mustelidae</taxon>
        <taxon>Lutrinae</taxon>
        <taxon>Enhydra</taxon>
    </lineage>
</organism>
<reference evidence="4" key="1">
    <citation type="submission" date="2025-08" db="UniProtKB">
        <authorList>
            <consortium name="RefSeq"/>
        </authorList>
    </citation>
    <scope>IDENTIFICATION</scope>
    <source>
        <tissue evidence="4">Blood</tissue>
    </source>
</reference>
<dbReference type="InterPro" id="IPR041899">
    <property type="entry name" value="MAGE_WH2"/>
</dbReference>
<feature type="compositionally biased region" description="Polar residues" evidence="1">
    <location>
        <begin position="91"/>
        <end position="112"/>
    </location>
</feature>
<dbReference type="Pfam" id="PF12440">
    <property type="entry name" value="MAGE_N"/>
    <property type="match status" value="1"/>
</dbReference>
<feature type="compositionally biased region" description="Polar residues" evidence="1">
    <location>
        <begin position="330"/>
        <end position="344"/>
    </location>
</feature>
<dbReference type="Gene3D" id="1.10.10.1210">
    <property type="entry name" value="MAGE homology domain, winged helix WH2 motif"/>
    <property type="match status" value="1"/>
</dbReference>
<dbReference type="SMART" id="SM01392">
    <property type="entry name" value="MAGE_N"/>
    <property type="match status" value="1"/>
</dbReference>
<dbReference type="GO" id="GO:0000122">
    <property type="term" value="P:negative regulation of transcription by RNA polymerase II"/>
    <property type="evidence" value="ECO:0007669"/>
    <property type="project" value="TreeGrafter"/>
</dbReference>
<dbReference type="RefSeq" id="XP_022377025.1">
    <property type="nucleotide sequence ID" value="XM_022521317.1"/>
</dbReference>
<feature type="region of interest" description="Disordered" evidence="1">
    <location>
        <begin position="1"/>
        <end position="112"/>
    </location>
</feature>
<dbReference type="Pfam" id="PF01454">
    <property type="entry name" value="MAGE"/>
    <property type="match status" value="1"/>
</dbReference>
<feature type="domain" description="MAGE" evidence="2">
    <location>
        <begin position="116"/>
        <end position="315"/>
    </location>
</feature>
<proteinExistence type="predicted"/>
<dbReference type="InterPro" id="IPR037445">
    <property type="entry name" value="MAGE"/>
</dbReference>